<dbReference type="RefSeq" id="WP_187964829.1">
    <property type="nucleotide sequence ID" value="NZ_JACVDC010000013.1"/>
</dbReference>
<reference evidence="5 6" key="1">
    <citation type="submission" date="2020-09" db="EMBL/GenBank/DDBJ databases">
        <title>Sinomicrobium weinanense sp. nov., a halophilic bacteria isolated from saline-alkali soil.</title>
        <authorList>
            <person name="Wu P."/>
            <person name="Ren H."/>
            <person name="Mei Y."/>
            <person name="Liang Y."/>
            <person name="Chen Z."/>
        </authorList>
    </citation>
    <scope>NUCLEOTIDE SEQUENCE [LARGE SCALE GENOMIC DNA]</scope>
    <source>
        <strain evidence="5 6">FJxs</strain>
    </source>
</reference>
<evidence type="ECO:0000256" key="1">
    <source>
        <dbReference type="ARBA" id="ARBA00023015"/>
    </source>
</evidence>
<dbReference type="Proteomes" id="UP000653730">
    <property type="component" value="Unassembled WGS sequence"/>
</dbReference>
<dbReference type="GO" id="GO:0043565">
    <property type="term" value="F:sequence-specific DNA binding"/>
    <property type="evidence" value="ECO:0007669"/>
    <property type="project" value="InterPro"/>
</dbReference>
<protein>
    <submittedName>
        <fullName evidence="5">Helix-turn-helix domain-containing protein</fullName>
    </submittedName>
</protein>
<dbReference type="PRINTS" id="PR00032">
    <property type="entry name" value="HTHARAC"/>
</dbReference>
<dbReference type="Pfam" id="PF02311">
    <property type="entry name" value="AraC_binding"/>
    <property type="match status" value="1"/>
</dbReference>
<dbReference type="SMART" id="SM00342">
    <property type="entry name" value="HTH_ARAC"/>
    <property type="match status" value="1"/>
</dbReference>
<dbReference type="InterPro" id="IPR009057">
    <property type="entry name" value="Homeodomain-like_sf"/>
</dbReference>
<feature type="domain" description="HTH araC/xylS-type" evidence="4">
    <location>
        <begin position="189"/>
        <end position="286"/>
    </location>
</feature>
<evidence type="ECO:0000256" key="2">
    <source>
        <dbReference type="ARBA" id="ARBA00023125"/>
    </source>
</evidence>
<organism evidence="5 6">
    <name type="scientific">Sinomicrobium weinanense</name>
    <dbReference type="NCBI Taxonomy" id="2842200"/>
    <lineage>
        <taxon>Bacteria</taxon>
        <taxon>Pseudomonadati</taxon>
        <taxon>Bacteroidota</taxon>
        <taxon>Flavobacteriia</taxon>
        <taxon>Flavobacteriales</taxon>
        <taxon>Flavobacteriaceae</taxon>
        <taxon>Sinomicrobium</taxon>
    </lineage>
</organism>
<dbReference type="GO" id="GO:0003700">
    <property type="term" value="F:DNA-binding transcription factor activity"/>
    <property type="evidence" value="ECO:0007669"/>
    <property type="project" value="InterPro"/>
</dbReference>
<keyword evidence="1" id="KW-0805">Transcription regulation</keyword>
<proteinExistence type="predicted"/>
<dbReference type="Gene3D" id="1.10.10.60">
    <property type="entry name" value="Homeodomain-like"/>
    <property type="match status" value="2"/>
</dbReference>
<dbReference type="SUPFAM" id="SSF46689">
    <property type="entry name" value="Homeodomain-like"/>
    <property type="match status" value="1"/>
</dbReference>
<dbReference type="InterPro" id="IPR014710">
    <property type="entry name" value="RmlC-like_jellyroll"/>
</dbReference>
<keyword evidence="3" id="KW-0804">Transcription</keyword>
<accession>A0A926Q1D7</accession>
<dbReference type="SUPFAM" id="SSF51215">
    <property type="entry name" value="Regulatory protein AraC"/>
    <property type="match status" value="1"/>
</dbReference>
<dbReference type="Pfam" id="PF12833">
    <property type="entry name" value="HTH_18"/>
    <property type="match status" value="1"/>
</dbReference>
<dbReference type="PANTHER" id="PTHR43280">
    <property type="entry name" value="ARAC-FAMILY TRANSCRIPTIONAL REGULATOR"/>
    <property type="match status" value="1"/>
</dbReference>
<dbReference type="InterPro" id="IPR018060">
    <property type="entry name" value="HTH_AraC"/>
</dbReference>
<keyword evidence="6" id="KW-1185">Reference proteome</keyword>
<gene>
    <name evidence="5" type="ORF">IBL28_06875</name>
</gene>
<dbReference type="InterPro" id="IPR020449">
    <property type="entry name" value="Tscrpt_reg_AraC-type_HTH"/>
</dbReference>
<evidence type="ECO:0000256" key="3">
    <source>
        <dbReference type="ARBA" id="ARBA00023163"/>
    </source>
</evidence>
<comment type="caution">
    <text evidence="5">The sequence shown here is derived from an EMBL/GenBank/DDBJ whole genome shotgun (WGS) entry which is preliminary data.</text>
</comment>
<sequence length="286" mass="33316">MNFIKTYNDVNPADSRMTFCIRTMEDIYEKRGGTPDEPHRHDYYIVLLVKKARGTHSIDFNEYEFSGKQVYFISPGQVHQIVEKEKSYGYVITFSSRFMLENQIDSCFIEDINLFRDYGDTPPLPLDEEQEERLAAYCEQMMEWSRTHMKFRSQGIGSLLRLFLISCNNLCSIHGENPQQLQAGGTLFKDYKKLVEDHFTEWHLVSQYADALHVTPDHLNRVVKSLIGKTAKEYLQSRITIAARRMLYFSGQPQKEIAYTLGFSEPAHFSSFFKKCTGMSPSDFRK</sequence>
<dbReference type="PANTHER" id="PTHR43280:SF32">
    <property type="entry name" value="TRANSCRIPTIONAL REGULATORY PROTEIN"/>
    <property type="match status" value="1"/>
</dbReference>
<dbReference type="PROSITE" id="PS01124">
    <property type="entry name" value="HTH_ARAC_FAMILY_2"/>
    <property type="match status" value="1"/>
</dbReference>
<dbReference type="EMBL" id="JACVDC010000013">
    <property type="protein sequence ID" value="MBC9795682.1"/>
    <property type="molecule type" value="Genomic_DNA"/>
</dbReference>
<dbReference type="InterPro" id="IPR037923">
    <property type="entry name" value="HTH-like"/>
</dbReference>
<dbReference type="Gene3D" id="2.60.120.10">
    <property type="entry name" value="Jelly Rolls"/>
    <property type="match status" value="1"/>
</dbReference>
<evidence type="ECO:0000259" key="4">
    <source>
        <dbReference type="PROSITE" id="PS01124"/>
    </source>
</evidence>
<dbReference type="AlphaFoldDB" id="A0A926Q1D7"/>
<name>A0A926Q1D7_9FLAO</name>
<evidence type="ECO:0000313" key="5">
    <source>
        <dbReference type="EMBL" id="MBC9795682.1"/>
    </source>
</evidence>
<evidence type="ECO:0000313" key="6">
    <source>
        <dbReference type="Proteomes" id="UP000653730"/>
    </source>
</evidence>
<dbReference type="InterPro" id="IPR003313">
    <property type="entry name" value="AraC-bd"/>
</dbReference>
<keyword evidence="2" id="KW-0238">DNA-binding</keyword>